<feature type="region of interest" description="Disordered" evidence="1">
    <location>
        <begin position="598"/>
        <end position="624"/>
    </location>
</feature>
<feature type="domain" description="DUF4708" evidence="2">
    <location>
        <begin position="111"/>
        <end position="310"/>
    </location>
</feature>
<dbReference type="Proteomes" id="UP001623349">
    <property type="component" value="Unassembled WGS sequence"/>
</dbReference>
<evidence type="ECO:0000313" key="3">
    <source>
        <dbReference type="EMBL" id="GAB1301915.1"/>
    </source>
</evidence>
<accession>A0ABQ0FS02</accession>
<dbReference type="InterPro" id="IPR031643">
    <property type="entry name" value="DUF4708"/>
</dbReference>
<feature type="domain" description="DUF4708" evidence="2">
    <location>
        <begin position="312"/>
        <end position="345"/>
    </location>
</feature>
<proteinExistence type="predicted"/>
<dbReference type="PANTHER" id="PTHR28495">
    <property type="entry name" value="HYPOTHETICAL PROTEIN LOC100359752"/>
    <property type="match status" value="1"/>
</dbReference>
<evidence type="ECO:0000313" key="4">
    <source>
        <dbReference type="Proteomes" id="UP001623349"/>
    </source>
</evidence>
<protein>
    <submittedName>
        <fullName evidence="3">Predicted gene, 17266</fullName>
    </submittedName>
</protein>
<feature type="compositionally biased region" description="Basic and acidic residues" evidence="1">
    <location>
        <begin position="606"/>
        <end position="618"/>
    </location>
</feature>
<feature type="compositionally biased region" description="Polar residues" evidence="1">
    <location>
        <begin position="749"/>
        <end position="765"/>
    </location>
</feature>
<dbReference type="EMBL" id="BAAFST010000018">
    <property type="protein sequence ID" value="GAB1301915.1"/>
    <property type="molecule type" value="Genomic_DNA"/>
</dbReference>
<reference evidence="3 4" key="1">
    <citation type="submission" date="2024-08" db="EMBL/GenBank/DDBJ databases">
        <title>The draft genome of Apodemus speciosus.</title>
        <authorList>
            <person name="Nabeshima K."/>
            <person name="Suzuki S."/>
            <person name="Onuma M."/>
        </authorList>
    </citation>
    <scope>NUCLEOTIDE SEQUENCE [LARGE SCALE GENOMIC DNA]</scope>
    <source>
        <strain evidence="3">IB14-021</strain>
    </source>
</reference>
<name>A0ABQ0FS02_APOSI</name>
<evidence type="ECO:0000256" key="1">
    <source>
        <dbReference type="SAM" id="MobiDB-lite"/>
    </source>
</evidence>
<feature type="compositionally biased region" description="Polar residues" evidence="1">
    <location>
        <begin position="30"/>
        <end position="41"/>
    </location>
</feature>
<dbReference type="PANTHER" id="PTHR28495:SF1">
    <property type="entry name" value="GENE, 17266-RELATED"/>
    <property type="match status" value="1"/>
</dbReference>
<feature type="region of interest" description="Disordered" evidence="1">
    <location>
        <begin position="736"/>
        <end position="765"/>
    </location>
</feature>
<sequence length="814" mass="91156">MGEASLERKARWDLECVGLGGSCLKRAGSDGSTRLASSTEHPSGARTVRPQDSAEEGTGRRQTEVQRGPAAVAAVEGAGSERFAERSQTAELRLVWFLKHSQEEMNESRPQSLFFIILPDLHKLCAVQIILSSRVAETDIRSTQIKTCRQLLFLHEDILTAPVPGILNQISVVMSIPFFKSGRLNAYIEKYGAKMEAPQRVTPAILQNCLSYSLVARLAPAWNRTGHLLVQVQLDGILTPENMVNSFSVLDINVTETQVCLSIEVYTIRLPPPELQEFDISQHIIEDFHTNQNAVIERHSILSNWCYILPRYGYKLPEDCADMKIYCSIYFKMMTTRTFTYPLHTGDSRVPSQLHQKSPIQFFPRVDLDGVLKSFLSDLKSKLPHLCGFPIKMTNKPCYYTQELTRPHLQLTRAHLQVSITAPAENKVKPSNLTTKKFFRASLTQATLVKPTRALNLIPQSTATEHKVEPAVSQQRSALLASQGTTPTFGRHNLQENTHLQENTPHLQENTQVGSKNLCLQSNRAPAFIPVFKRKSEQVNKTISALSTLKRKQSGVTEPTILAQETSVTRRGKSSLGTAARERPNSNIRVLAENFNQKGSKPLQKKGTEFYDQKKEQPSSDSRQTVHLKEARQLYTSAVTQTSKNSLAMMKSDVDIHTGGKDNLTSRFITQILGKSHESLKLKSQPHIFESDLETEDSQLQQQQLANQVKEANAAEHSLIESKAAHSHRQKLCLESSRASTKRRPNAAHQRQSSSKNQQFLTTKPKNSLNIPEAEYSVEQTVHQGQLGALMKCLPEDGHVYCSGASRFTQQFSF</sequence>
<feature type="region of interest" description="Disordered" evidence="1">
    <location>
        <begin position="25"/>
        <end position="69"/>
    </location>
</feature>
<gene>
    <name evidence="3" type="ORF">APTSU1_001715300</name>
</gene>
<organism evidence="3 4">
    <name type="scientific">Apodemus speciosus</name>
    <name type="common">Large Japanese field mouse</name>
    <dbReference type="NCBI Taxonomy" id="105296"/>
    <lineage>
        <taxon>Eukaryota</taxon>
        <taxon>Metazoa</taxon>
        <taxon>Chordata</taxon>
        <taxon>Craniata</taxon>
        <taxon>Vertebrata</taxon>
        <taxon>Euteleostomi</taxon>
        <taxon>Mammalia</taxon>
        <taxon>Eutheria</taxon>
        <taxon>Euarchontoglires</taxon>
        <taxon>Glires</taxon>
        <taxon>Rodentia</taxon>
        <taxon>Myomorpha</taxon>
        <taxon>Muroidea</taxon>
        <taxon>Muridae</taxon>
        <taxon>Murinae</taxon>
        <taxon>Apodemus</taxon>
    </lineage>
</organism>
<comment type="caution">
    <text evidence="3">The sequence shown here is derived from an EMBL/GenBank/DDBJ whole genome shotgun (WGS) entry which is preliminary data.</text>
</comment>
<evidence type="ECO:0000259" key="2">
    <source>
        <dbReference type="Pfam" id="PF15813"/>
    </source>
</evidence>
<dbReference type="Pfam" id="PF15813">
    <property type="entry name" value="DUF4708"/>
    <property type="match status" value="2"/>
</dbReference>
<keyword evidence="4" id="KW-1185">Reference proteome</keyword>